<dbReference type="InterPro" id="IPR051158">
    <property type="entry name" value="Metallophosphoesterase_sf"/>
</dbReference>
<evidence type="ECO:0000259" key="2">
    <source>
        <dbReference type="Pfam" id="PF00149"/>
    </source>
</evidence>
<comment type="caution">
    <text evidence="3">The sequence shown here is derived from an EMBL/GenBank/DDBJ whole genome shotgun (WGS) entry which is preliminary data.</text>
</comment>
<keyword evidence="1" id="KW-0812">Transmembrane</keyword>
<organism evidence="3 4">
    <name type="scientific">Paenisporosarcina macmurdoensis</name>
    <dbReference type="NCBI Taxonomy" id="212659"/>
    <lineage>
        <taxon>Bacteria</taxon>
        <taxon>Bacillati</taxon>
        <taxon>Bacillota</taxon>
        <taxon>Bacilli</taxon>
        <taxon>Bacillales</taxon>
        <taxon>Caryophanaceae</taxon>
        <taxon>Paenisporosarcina</taxon>
    </lineage>
</organism>
<evidence type="ECO:0000256" key="1">
    <source>
        <dbReference type="SAM" id="Phobius"/>
    </source>
</evidence>
<dbReference type="Gene3D" id="3.60.21.10">
    <property type="match status" value="1"/>
</dbReference>
<sequence>MKRISIGTLILTIYALLVYYFGFNTYQWLETWNLSIHPVIFGIMWFLLAFGYIIGKFSHGLKYFSMIGSYWFIVMQYGVILFPLASVTYFIWPSQQTIFIVGNVVAFIFLLIFIVGTYMAFSPVVRHKSIHINKDSGSLRDLKLVLASDFHLGLLSNKKHLQRFVNLANAEKPDVVLLAGDLVDDDPIWFVSDGMSPVMRQLKTTYGVYGVVGNHEYYGRKIPLLVDEMREAGVQMLLDETICIENTFYVTGREDATNGKRMSLASLKPNNDELPWFVMDHTPYDLKTPSELGVDMHVSGHTHRGQMWPNHLFTRRLFELDYGYKLKGLMHAFVSSGFGFWGPPLRLGSRSELWSITVTFSTK</sequence>
<name>A0ABW1LC58_9BACL</name>
<evidence type="ECO:0000313" key="3">
    <source>
        <dbReference type="EMBL" id="MFC6041048.1"/>
    </source>
</evidence>
<reference evidence="4" key="1">
    <citation type="journal article" date="2019" name="Int. J. Syst. Evol. Microbiol.">
        <title>The Global Catalogue of Microorganisms (GCM) 10K type strain sequencing project: providing services to taxonomists for standard genome sequencing and annotation.</title>
        <authorList>
            <consortium name="The Broad Institute Genomics Platform"/>
            <consortium name="The Broad Institute Genome Sequencing Center for Infectious Disease"/>
            <person name="Wu L."/>
            <person name="Ma J."/>
        </authorList>
    </citation>
    <scope>NUCLEOTIDE SEQUENCE [LARGE SCALE GENOMIC DNA]</scope>
    <source>
        <strain evidence="4">CCUG 54527</strain>
    </source>
</reference>
<keyword evidence="1" id="KW-0472">Membrane</keyword>
<accession>A0ABW1LC58</accession>
<feature type="transmembrane region" description="Helical" evidence="1">
    <location>
        <begin position="98"/>
        <end position="121"/>
    </location>
</feature>
<protein>
    <submittedName>
        <fullName evidence="3">Metallophosphoesterase</fullName>
    </submittedName>
</protein>
<dbReference type="InterPro" id="IPR004843">
    <property type="entry name" value="Calcineurin-like_PHP"/>
</dbReference>
<keyword evidence="4" id="KW-1185">Reference proteome</keyword>
<proteinExistence type="predicted"/>
<dbReference type="InterPro" id="IPR029052">
    <property type="entry name" value="Metallo-depent_PP-like"/>
</dbReference>
<dbReference type="Proteomes" id="UP001596170">
    <property type="component" value="Unassembled WGS sequence"/>
</dbReference>
<dbReference type="PANTHER" id="PTHR31302">
    <property type="entry name" value="TRANSMEMBRANE PROTEIN WITH METALLOPHOSPHOESTERASE DOMAIN-RELATED"/>
    <property type="match status" value="1"/>
</dbReference>
<feature type="transmembrane region" description="Helical" evidence="1">
    <location>
        <begin position="7"/>
        <end position="29"/>
    </location>
</feature>
<feature type="domain" description="Calcineurin-like phosphoesterase" evidence="2">
    <location>
        <begin position="143"/>
        <end position="304"/>
    </location>
</feature>
<dbReference type="SUPFAM" id="SSF56300">
    <property type="entry name" value="Metallo-dependent phosphatases"/>
    <property type="match status" value="1"/>
</dbReference>
<evidence type="ECO:0000313" key="4">
    <source>
        <dbReference type="Proteomes" id="UP001596170"/>
    </source>
</evidence>
<dbReference type="CDD" id="cd07385">
    <property type="entry name" value="MPP_YkuE_C"/>
    <property type="match status" value="1"/>
</dbReference>
<gene>
    <name evidence="3" type="ORF">ACFPYN_16595</name>
</gene>
<dbReference type="RefSeq" id="WP_377735691.1">
    <property type="nucleotide sequence ID" value="NZ_JBHSRI010000025.1"/>
</dbReference>
<feature type="transmembrane region" description="Helical" evidence="1">
    <location>
        <begin position="67"/>
        <end position="92"/>
    </location>
</feature>
<dbReference type="EMBL" id="JBHSRI010000025">
    <property type="protein sequence ID" value="MFC6041048.1"/>
    <property type="molecule type" value="Genomic_DNA"/>
</dbReference>
<feature type="transmembrane region" description="Helical" evidence="1">
    <location>
        <begin position="35"/>
        <end position="55"/>
    </location>
</feature>
<dbReference type="Pfam" id="PF00149">
    <property type="entry name" value="Metallophos"/>
    <property type="match status" value="1"/>
</dbReference>
<dbReference type="PANTHER" id="PTHR31302:SF0">
    <property type="entry name" value="TRANSMEMBRANE PROTEIN WITH METALLOPHOSPHOESTERASE DOMAIN"/>
    <property type="match status" value="1"/>
</dbReference>
<keyword evidence="1" id="KW-1133">Transmembrane helix</keyword>